<dbReference type="InterPro" id="IPR052161">
    <property type="entry name" value="Mycobact_Acyl-CoA_DH"/>
</dbReference>
<dbReference type="Pfam" id="PF00441">
    <property type="entry name" value="Acyl-CoA_dh_1"/>
    <property type="match status" value="1"/>
</dbReference>
<keyword evidence="3 6" id="KW-0285">Flavoprotein</keyword>
<dbReference type="InterPro" id="IPR009100">
    <property type="entry name" value="AcylCoA_DH/oxidase_NM_dom_sf"/>
</dbReference>
<keyword evidence="5 6" id="KW-0560">Oxidoreductase</keyword>
<keyword evidence="11" id="KW-1185">Reference proteome</keyword>
<dbReference type="SUPFAM" id="SSF56645">
    <property type="entry name" value="Acyl-CoA dehydrogenase NM domain-like"/>
    <property type="match status" value="1"/>
</dbReference>
<feature type="domain" description="Acyl-CoA dehydrogenase/oxidase C-terminal" evidence="7">
    <location>
        <begin position="232"/>
        <end position="387"/>
    </location>
</feature>
<name>A0A964XIG8_9ACTN</name>
<dbReference type="SUPFAM" id="SSF47203">
    <property type="entry name" value="Acyl-CoA dehydrogenase C-terminal domain-like"/>
    <property type="match status" value="1"/>
</dbReference>
<evidence type="ECO:0000256" key="1">
    <source>
        <dbReference type="ARBA" id="ARBA00001974"/>
    </source>
</evidence>
<dbReference type="Proteomes" id="UP000598297">
    <property type="component" value="Unassembled WGS sequence"/>
</dbReference>
<feature type="domain" description="Acyl-CoA dehydrogenase/oxidase N-terminal" evidence="9">
    <location>
        <begin position="7"/>
        <end position="126"/>
    </location>
</feature>
<dbReference type="OrthoDB" id="9770681at2"/>
<dbReference type="Pfam" id="PF02771">
    <property type="entry name" value="Acyl-CoA_dh_N"/>
    <property type="match status" value="1"/>
</dbReference>
<gene>
    <name evidence="10" type="ORF">GUY60_01030</name>
</gene>
<dbReference type="GO" id="GO:0005886">
    <property type="term" value="C:plasma membrane"/>
    <property type="evidence" value="ECO:0007669"/>
    <property type="project" value="TreeGrafter"/>
</dbReference>
<dbReference type="Gene3D" id="1.20.140.10">
    <property type="entry name" value="Butyryl-CoA Dehydrogenase, subunit A, domain 3"/>
    <property type="match status" value="1"/>
</dbReference>
<accession>A0A964XIG8</accession>
<evidence type="ECO:0000256" key="5">
    <source>
        <dbReference type="ARBA" id="ARBA00023002"/>
    </source>
</evidence>
<evidence type="ECO:0000256" key="6">
    <source>
        <dbReference type="RuleBase" id="RU362125"/>
    </source>
</evidence>
<dbReference type="Gene3D" id="2.40.110.10">
    <property type="entry name" value="Butyryl-CoA Dehydrogenase, subunit A, domain 2"/>
    <property type="match status" value="1"/>
</dbReference>
<dbReference type="InterPro" id="IPR009075">
    <property type="entry name" value="AcylCo_DH/oxidase_C"/>
</dbReference>
<evidence type="ECO:0000259" key="7">
    <source>
        <dbReference type="Pfam" id="PF00441"/>
    </source>
</evidence>
<dbReference type="InterPro" id="IPR046373">
    <property type="entry name" value="Acyl-CoA_Oxase/DH_mid-dom_sf"/>
</dbReference>
<dbReference type="Gene3D" id="1.10.540.10">
    <property type="entry name" value="Acyl-CoA dehydrogenase/oxidase, N-terminal domain"/>
    <property type="match status" value="1"/>
</dbReference>
<dbReference type="RefSeq" id="WP_161692915.1">
    <property type="nucleotide sequence ID" value="NZ_JAAAHS010000003.1"/>
</dbReference>
<dbReference type="EMBL" id="JAAAHS010000003">
    <property type="protein sequence ID" value="NBE50035.1"/>
    <property type="molecule type" value="Genomic_DNA"/>
</dbReference>
<proteinExistence type="inferred from homology"/>
<comment type="cofactor">
    <cofactor evidence="1 6">
        <name>FAD</name>
        <dbReference type="ChEBI" id="CHEBI:57692"/>
    </cofactor>
</comment>
<organism evidence="10 11">
    <name type="scientific">Streptomyces boluensis</name>
    <dbReference type="NCBI Taxonomy" id="1775135"/>
    <lineage>
        <taxon>Bacteria</taxon>
        <taxon>Bacillati</taxon>
        <taxon>Actinomycetota</taxon>
        <taxon>Actinomycetes</taxon>
        <taxon>Kitasatosporales</taxon>
        <taxon>Streptomycetaceae</taxon>
        <taxon>Streptomyces</taxon>
    </lineage>
</organism>
<comment type="caution">
    <text evidence="10">The sequence shown here is derived from an EMBL/GenBank/DDBJ whole genome shotgun (WGS) entry which is preliminary data.</text>
</comment>
<sequence>MSLAVHSEQDEQLRREVRAFLTETWNEERQLAALVEQHHHQDHIPQEWEREFWRELGRRGWLGLAIPAEYGGSGGTALQRHLLTEEMSYIGAPYPRAATSIVAPALLEHADEELKQRFLPRIARGEINFCLGYSEPEAGTDLASLKMRARREGDHYVVNGMKLFTSRAHRCDYVYLAVRTDASGKKHEGITLLIVDLADVVIEPLPTMDGRTNITYYDEVRVPVAHRIGEEGKGWTYLSGALGLERIGVFPIGHIRRCLEEVVKLARRPRPDGRVPFDSPAIRQELAGSQVEFAAIQAMVEGALTRAVVDDDLPGFAAAQVKTAITEYKQRLVDLAGTLLGPYGQLMPGAVDAPLEGMVPQLWADAIVHTFGAGTNEIQRDMIAQRGLGMPRKSR</sequence>
<dbReference type="AlphaFoldDB" id="A0A964XIG8"/>
<dbReference type="PANTHER" id="PTHR43292:SF3">
    <property type="entry name" value="ACYL-COA DEHYDROGENASE FADE29"/>
    <property type="match status" value="1"/>
</dbReference>
<dbReference type="InterPro" id="IPR013786">
    <property type="entry name" value="AcylCoA_DH/ox_N"/>
</dbReference>
<dbReference type="InterPro" id="IPR037069">
    <property type="entry name" value="AcylCoA_DH/ox_N_sf"/>
</dbReference>
<protein>
    <submittedName>
        <fullName evidence="10">Acyl-CoA dehydrogenase</fullName>
    </submittedName>
</protein>
<keyword evidence="4 6" id="KW-0274">FAD</keyword>
<dbReference type="PANTHER" id="PTHR43292">
    <property type="entry name" value="ACYL-COA DEHYDROGENASE"/>
    <property type="match status" value="1"/>
</dbReference>
<dbReference type="Pfam" id="PF02770">
    <property type="entry name" value="Acyl-CoA_dh_M"/>
    <property type="match status" value="1"/>
</dbReference>
<feature type="domain" description="Acyl-CoA oxidase/dehydrogenase middle" evidence="8">
    <location>
        <begin position="130"/>
        <end position="210"/>
    </location>
</feature>
<evidence type="ECO:0000313" key="11">
    <source>
        <dbReference type="Proteomes" id="UP000598297"/>
    </source>
</evidence>
<evidence type="ECO:0000259" key="8">
    <source>
        <dbReference type="Pfam" id="PF02770"/>
    </source>
</evidence>
<dbReference type="InterPro" id="IPR036250">
    <property type="entry name" value="AcylCo_DH-like_C"/>
</dbReference>
<evidence type="ECO:0000313" key="10">
    <source>
        <dbReference type="EMBL" id="NBE50035.1"/>
    </source>
</evidence>
<evidence type="ECO:0000256" key="4">
    <source>
        <dbReference type="ARBA" id="ARBA00022827"/>
    </source>
</evidence>
<evidence type="ECO:0000259" key="9">
    <source>
        <dbReference type="Pfam" id="PF02771"/>
    </source>
</evidence>
<evidence type="ECO:0000256" key="3">
    <source>
        <dbReference type="ARBA" id="ARBA00022630"/>
    </source>
</evidence>
<comment type="similarity">
    <text evidence="2 6">Belongs to the acyl-CoA dehydrogenase family.</text>
</comment>
<reference evidence="10" key="1">
    <citation type="submission" date="2020-01" db="EMBL/GenBank/DDBJ databases">
        <title>Whole-genome analyses of novel actinobacteria.</title>
        <authorList>
            <person name="Sahin N."/>
        </authorList>
    </citation>
    <scope>NUCLEOTIDE SEQUENCE</scope>
    <source>
        <strain evidence="10">YC537</strain>
    </source>
</reference>
<dbReference type="InterPro" id="IPR006091">
    <property type="entry name" value="Acyl-CoA_Oxase/DH_mid-dom"/>
</dbReference>
<dbReference type="GO" id="GO:0016627">
    <property type="term" value="F:oxidoreductase activity, acting on the CH-CH group of donors"/>
    <property type="evidence" value="ECO:0007669"/>
    <property type="project" value="InterPro"/>
</dbReference>
<dbReference type="GO" id="GO:0050660">
    <property type="term" value="F:flavin adenine dinucleotide binding"/>
    <property type="evidence" value="ECO:0007669"/>
    <property type="project" value="InterPro"/>
</dbReference>
<evidence type="ECO:0000256" key="2">
    <source>
        <dbReference type="ARBA" id="ARBA00009347"/>
    </source>
</evidence>